<dbReference type="InterPro" id="IPR044528">
    <property type="entry name" value="POD-like_MBL-fold"/>
</dbReference>
<organism evidence="3 4">
    <name type="scientific">Paraburkholderia silvatlantica</name>
    <dbReference type="NCBI Taxonomy" id="321895"/>
    <lineage>
        <taxon>Bacteria</taxon>
        <taxon>Pseudomonadati</taxon>
        <taxon>Pseudomonadota</taxon>
        <taxon>Betaproteobacteria</taxon>
        <taxon>Burkholderiales</taxon>
        <taxon>Burkholderiaceae</taxon>
        <taxon>Paraburkholderia</taxon>
    </lineage>
</organism>
<dbReference type="CDD" id="cd07724">
    <property type="entry name" value="POD-like_MBL-fold"/>
    <property type="match status" value="1"/>
</dbReference>
<evidence type="ECO:0000256" key="1">
    <source>
        <dbReference type="ARBA" id="ARBA00022723"/>
    </source>
</evidence>
<dbReference type="EMBL" id="QJSQ01000036">
    <property type="protein sequence ID" value="PYE14844.1"/>
    <property type="molecule type" value="Genomic_DNA"/>
</dbReference>
<keyword evidence="1" id="KW-0479">Metal-binding</keyword>
<name>A0A2V4U2P8_9BURK</name>
<keyword evidence="3" id="KW-0378">Hydrolase</keyword>
<dbReference type="OrthoDB" id="9784009at2"/>
<dbReference type="InterPro" id="IPR036866">
    <property type="entry name" value="RibonucZ/Hydroxyglut_hydro"/>
</dbReference>
<protein>
    <submittedName>
        <fullName evidence="3">Glyoxylase-like metal-dependent hydrolase (Beta-lactamase superfamily II)</fullName>
    </submittedName>
</protein>
<dbReference type="RefSeq" id="WP_110857349.1">
    <property type="nucleotide sequence ID" value="NZ_QJSQ01000036.1"/>
</dbReference>
<dbReference type="GO" id="GO:0006749">
    <property type="term" value="P:glutathione metabolic process"/>
    <property type="evidence" value="ECO:0007669"/>
    <property type="project" value="InterPro"/>
</dbReference>
<dbReference type="AlphaFoldDB" id="A0A2V4U2P8"/>
<dbReference type="Pfam" id="PF00753">
    <property type="entry name" value="Lactamase_B"/>
    <property type="match status" value="1"/>
</dbReference>
<dbReference type="Gene3D" id="3.60.15.10">
    <property type="entry name" value="Ribonuclease Z/Hydroxyacylglutathione hydrolase-like"/>
    <property type="match status" value="1"/>
</dbReference>
<dbReference type="InterPro" id="IPR051682">
    <property type="entry name" value="Mito_Persulfide_Diox"/>
</dbReference>
<comment type="caution">
    <text evidence="3">The sequence shown here is derived from an EMBL/GenBank/DDBJ whole genome shotgun (WGS) entry which is preliminary data.</text>
</comment>
<dbReference type="GO" id="GO:0050313">
    <property type="term" value="F:sulfur dioxygenase activity"/>
    <property type="evidence" value="ECO:0007669"/>
    <property type="project" value="InterPro"/>
</dbReference>
<sequence length="307" mass="33512">MDQPLEHAIANIVQTRAGQYPTPIVRAFFDEATFSASYVVHDPVSLAAAVIDPVLDFDAPTCRYSSTSAQAIVAYIESEGLSTEWLLETHAHADHLTAAPVLQAHVGGRLAVGRAITTVQTIFGELFNAGPEFPRDGSQFDHLFDDGEEFKVGAIECRVLDAPGHTPAGVAYVIGDSVFCGNTIFMPDYGTARTDLPGGDARQLYRSIRRLLRLPDEARLFLSHDYKAHGRDTYAWETTIGAERTANVHIRDGITESAFIAARTARDQTLALPKLILQAMQVNMRAGAFPPADENGKCYLRIPLNTI</sequence>
<feature type="domain" description="Metallo-beta-lactamase" evidence="2">
    <location>
        <begin position="34"/>
        <end position="224"/>
    </location>
</feature>
<dbReference type="GO" id="GO:0046872">
    <property type="term" value="F:metal ion binding"/>
    <property type="evidence" value="ECO:0007669"/>
    <property type="project" value="UniProtKB-KW"/>
</dbReference>
<dbReference type="PANTHER" id="PTHR43084:SF1">
    <property type="entry name" value="PERSULFIDE DIOXYGENASE ETHE1, MITOCHONDRIAL"/>
    <property type="match status" value="1"/>
</dbReference>
<dbReference type="PANTHER" id="PTHR43084">
    <property type="entry name" value="PERSULFIDE DIOXYGENASE ETHE1"/>
    <property type="match status" value="1"/>
</dbReference>
<dbReference type="GO" id="GO:0016787">
    <property type="term" value="F:hydrolase activity"/>
    <property type="evidence" value="ECO:0007669"/>
    <property type="project" value="UniProtKB-KW"/>
</dbReference>
<dbReference type="SUPFAM" id="SSF56281">
    <property type="entry name" value="Metallo-hydrolase/oxidoreductase"/>
    <property type="match status" value="1"/>
</dbReference>
<proteinExistence type="predicted"/>
<evidence type="ECO:0000259" key="2">
    <source>
        <dbReference type="SMART" id="SM00849"/>
    </source>
</evidence>
<dbReference type="GO" id="GO:0070813">
    <property type="term" value="P:hydrogen sulfide metabolic process"/>
    <property type="evidence" value="ECO:0007669"/>
    <property type="project" value="TreeGrafter"/>
</dbReference>
<evidence type="ECO:0000313" key="3">
    <source>
        <dbReference type="EMBL" id="PYE14844.1"/>
    </source>
</evidence>
<evidence type="ECO:0000313" key="4">
    <source>
        <dbReference type="Proteomes" id="UP000247772"/>
    </source>
</evidence>
<reference evidence="3 4" key="1">
    <citation type="submission" date="2018-06" db="EMBL/GenBank/DDBJ databases">
        <title>Genomic Encyclopedia of Type Strains, Phase IV (KMG-V): Genome sequencing to study the core and pangenomes of soil and plant-associated prokaryotes.</title>
        <authorList>
            <person name="Whitman W."/>
        </authorList>
    </citation>
    <scope>NUCLEOTIDE SEQUENCE [LARGE SCALE GENOMIC DNA]</scope>
    <source>
        <strain evidence="3 4">SRCL-318</strain>
    </source>
</reference>
<dbReference type="Proteomes" id="UP000247772">
    <property type="component" value="Unassembled WGS sequence"/>
</dbReference>
<gene>
    <name evidence="3" type="ORF">C7410_13615</name>
</gene>
<accession>A0A2V4U2P8</accession>
<dbReference type="InterPro" id="IPR001279">
    <property type="entry name" value="Metallo-B-lactamas"/>
</dbReference>
<dbReference type="SMART" id="SM00849">
    <property type="entry name" value="Lactamase_B"/>
    <property type="match status" value="1"/>
</dbReference>